<protein>
    <submittedName>
        <fullName evidence="2">Alpha/beta fold hydrolase</fullName>
    </submittedName>
</protein>
<keyword evidence="3" id="KW-1185">Reference proteome</keyword>
<organism evidence="2 3">
    <name type="scientific">Halorubellus litoreus</name>
    <dbReference type="NCBI Taxonomy" id="755308"/>
    <lineage>
        <taxon>Archaea</taxon>
        <taxon>Methanobacteriati</taxon>
        <taxon>Methanobacteriota</taxon>
        <taxon>Stenosarchaea group</taxon>
        <taxon>Halobacteria</taxon>
        <taxon>Halobacteriales</taxon>
        <taxon>Halorubellaceae</taxon>
        <taxon>Halorubellus</taxon>
    </lineage>
</organism>
<dbReference type="EMBL" id="JBHSXN010000003">
    <property type="protein sequence ID" value="MFC6954252.1"/>
    <property type="molecule type" value="Genomic_DNA"/>
</dbReference>
<evidence type="ECO:0000259" key="1">
    <source>
        <dbReference type="Pfam" id="PF12697"/>
    </source>
</evidence>
<evidence type="ECO:0000313" key="3">
    <source>
        <dbReference type="Proteomes" id="UP001596395"/>
    </source>
</evidence>
<dbReference type="Proteomes" id="UP001596395">
    <property type="component" value="Unassembled WGS sequence"/>
</dbReference>
<reference evidence="2 3" key="1">
    <citation type="journal article" date="2019" name="Int. J. Syst. Evol. Microbiol.">
        <title>The Global Catalogue of Microorganisms (GCM) 10K type strain sequencing project: providing services to taxonomists for standard genome sequencing and annotation.</title>
        <authorList>
            <consortium name="The Broad Institute Genomics Platform"/>
            <consortium name="The Broad Institute Genome Sequencing Center for Infectious Disease"/>
            <person name="Wu L."/>
            <person name="Ma J."/>
        </authorList>
    </citation>
    <scope>NUCLEOTIDE SEQUENCE [LARGE SCALE GENOMIC DNA]</scope>
    <source>
        <strain evidence="2 3">GX26</strain>
    </source>
</reference>
<accession>A0ABD5VJK7</accession>
<keyword evidence="2" id="KW-0378">Hydrolase</keyword>
<evidence type="ECO:0000313" key="2">
    <source>
        <dbReference type="EMBL" id="MFC6954252.1"/>
    </source>
</evidence>
<dbReference type="PANTHER" id="PTHR43798">
    <property type="entry name" value="MONOACYLGLYCEROL LIPASE"/>
    <property type="match status" value="1"/>
</dbReference>
<dbReference type="InterPro" id="IPR050266">
    <property type="entry name" value="AB_hydrolase_sf"/>
</dbReference>
<dbReference type="InterPro" id="IPR000073">
    <property type="entry name" value="AB_hydrolase_1"/>
</dbReference>
<dbReference type="Pfam" id="PF12697">
    <property type="entry name" value="Abhydrolase_6"/>
    <property type="match status" value="1"/>
</dbReference>
<dbReference type="AlphaFoldDB" id="A0ABD5VJK7"/>
<dbReference type="Gene3D" id="3.40.50.1820">
    <property type="entry name" value="alpha/beta hydrolase"/>
    <property type="match status" value="1"/>
</dbReference>
<dbReference type="InterPro" id="IPR029058">
    <property type="entry name" value="AB_hydrolase_fold"/>
</dbReference>
<gene>
    <name evidence="2" type="ORF">ACFQGB_15420</name>
</gene>
<dbReference type="GO" id="GO:0016787">
    <property type="term" value="F:hydrolase activity"/>
    <property type="evidence" value="ECO:0007669"/>
    <property type="project" value="UniProtKB-KW"/>
</dbReference>
<dbReference type="RefSeq" id="WP_336351206.1">
    <property type="nucleotide sequence ID" value="NZ_JAZAQL010000003.1"/>
</dbReference>
<comment type="caution">
    <text evidence="2">The sequence shown here is derived from an EMBL/GenBank/DDBJ whole genome shotgun (WGS) entry which is preliminary data.</text>
</comment>
<feature type="domain" description="AB hydrolase-1" evidence="1">
    <location>
        <begin position="23"/>
        <end position="258"/>
    </location>
</feature>
<sequence>MQQPSATDDPEIVYERHGDGQPVVLLHGGMAPREYWTPVLPHLDRYRAVVPQRPGFGTCRDDLAETSSDEVLPGEVDYVHALLDSLPDDANPVLFGHSFGALTAIEAATDLDVAAVVAYEPAVLPADYREDADLARRMADLVDAGQRREAVKRYVEQVLHPDGVDDLDAWLADWPVWPECVDLAEEVVRMNRAVERYELPERLDVDAPVLVLTGTDGPDFLRESARSVHGALPRSRFVELHGVSHSGPSEAPERVVAAVDAFLRE</sequence>
<name>A0ABD5VJK7_9EURY</name>
<proteinExistence type="predicted"/>
<dbReference type="SUPFAM" id="SSF53474">
    <property type="entry name" value="alpha/beta-Hydrolases"/>
    <property type="match status" value="1"/>
</dbReference>